<dbReference type="Proteomes" id="UP000247811">
    <property type="component" value="Unassembled WGS sequence"/>
</dbReference>
<protein>
    <recommendedName>
        <fullName evidence="3">Fe-S protein YdhL (DUF1289 family)</fullName>
    </recommendedName>
</protein>
<comment type="caution">
    <text evidence="1">The sequence shown here is derived from an EMBL/GenBank/DDBJ whole genome shotgun (WGS) entry which is preliminary data.</text>
</comment>
<accession>A0A318HE11</accession>
<gene>
    <name evidence="1" type="ORF">C7444_101349</name>
</gene>
<dbReference type="Pfam" id="PF06945">
    <property type="entry name" value="DUF1289"/>
    <property type="match status" value="1"/>
</dbReference>
<organism evidence="1 2">
    <name type="scientific">Sphaerotilus hippei</name>
    <dbReference type="NCBI Taxonomy" id="744406"/>
    <lineage>
        <taxon>Bacteria</taxon>
        <taxon>Pseudomonadati</taxon>
        <taxon>Pseudomonadota</taxon>
        <taxon>Betaproteobacteria</taxon>
        <taxon>Burkholderiales</taxon>
        <taxon>Sphaerotilaceae</taxon>
        <taxon>Sphaerotilus</taxon>
    </lineage>
</organism>
<sequence length="68" mass="7828">MTTDADPVPSPCVNLCRMDRQRRWCEGCLRTIDEIAGWSRMDESSKRAVHALLPERREQRAAEGPRTD</sequence>
<evidence type="ECO:0000313" key="2">
    <source>
        <dbReference type="Proteomes" id="UP000247811"/>
    </source>
</evidence>
<evidence type="ECO:0000313" key="1">
    <source>
        <dbReference type="EMBL" id="PXW99519.1"/>
    </source>
</evidence>
<dbReference type="PANTHER" id="PTHR35175:SF2">
    <property type="entry name" value="DUF1289 DOMAIN-CONTAINING PROTEIN"/>
    <property type="match status" value="1"/>
</dbReference>
<name>A0A318HE11_9BURK</name>
<proteinExistence type="predicted"/>
<dbReference type="AlphaFoldDB" id="A0A318HE11"/>
<keyword evidence="2" id="KW-1185">Reference proteome</keyword>
<dbReference type="RefSeq" id="WP_375136896.1">
    <property type="nucleotide sequence ID" value="NZ_QJJS01000001.1"/>
</dbReference>
<evidence type="ECO:0008006" key="3">
    <source>
        <dbReference type="Google" id="ProtNLM"/>
    </source>
</evidence>
<dbReference type="PANTHER" id="PTHR35175">
    <property type="entry name" value="DUF1289 DOMAIN-CONTAINING PROTEIN"/>
    <property type="match status" value="1"/>
</dbReference>
<dbReference type="InterPro" id="IPR010710">
    <property type="entry name" value="DUF1289"/>
</dbReference>
<reference evidence="1 2" key="1">
    <citation type="submission" date="2018-05" db="EMBL/GenBank/DDBJ databases">
        <title>Genomic Encyclopedia of Type Strains, Phase IV (KMG-IV): sequencing the most valuable type-strain genomes for metagenomic binning, comparative biology and taxonomic classification.</title>
        <authorList>
            <person name="Goeker M."/>
        </authorList>
    </citation>
    <scope>NUCLEOTIDE SEQUENCE [LARGE SCALE GENOMIC DNA]</scope>
    <source>
        <strain evidence="1 2">DSM 566</strain>
    </source>
</reference>
<dbReference type="EMBL" id="QJJS01000001">
    <property type="protein sequence ID" value="PXW99519.1"/>
    <property type="molecule type" value="Genomic_DNA"/>
</dbReference>